<dbReference type="RefSeq" id="XP_018699857.1">
    <property type="nucleotide sequence ID" value="XM_018852930.1"/>
</dbReference>
<evidence type="ECO:0000313" key="4">
    <source>
        <dbReference type="Proteomes" id="UP000076744"/>
    </source>
</evidence>
<accession>A0A167JSZ7</accession>
<keyword evidence="2" id="KW-1133">Transmembrane helix</keyword>
<feature type="transmembrane region" description="Helical" evidence="2">
    <location>
        <begin position="551"/>
        <end position="568"/>
    </location>
</feature>
<dbReference type="OrthoDB" id="3248909at2759"/>
<keyword evidence="4" id="KW-1185">Reference proteome</keyword>
<sequence>MDWNSERGKEPLRQGHAAASPLPRPSPELELSHRSSNISNVTDIGISPYEASTVSESTIASPIYAVASPTSLYSAGGSGSTVAVSPYSGGGGGSSVVSPFGDETNYQSRRPSWRGSLSYSNSRRYAPLVGGNEVSRPTTGRRSSATSFRSRSSYAPTLGNAIPEHGDDESYAMTLLSHPAPMGMTPVFPQHTRQVSDDMPPMSPVGFDVGSALGPLSAHDNEYLSQWQQQESQGVLSGGLGQGFRADSTLRDAELLASPSTPRSMSRSFTLLRASRPPTRAETIKTRGQDEADRLGRVIEVIIEEPSADLSSIEGGHLPIHGDDEQPDALRRSTFPSAALKRQIFFPKPNWKPWSMRWPHLTLLVLVSVGLAVMQEVLFRRFRDTPILAFHSPKEVQPLIYFAVKFLPTLAAVVYGVLWQFTDFEVRRLEAFYQLSKDGGALASESINVDYVTSFNLVRPIRALKLGHYTVAVSSLGTLLAGSLGPTFAAASVILTPSLRERNAHPDAEKTLTFSSTWSRLLTSTLTICAVLATVLFVLLQKRRSGLNSDVRGIAGLASMAVVSHILMDFKDMDTAKHNDIHHKLKYHRYMLKNSSLAPDDENLTSAKDREKFYGVDDEPVNHMSDNPHPLMLRPGGCVTFIVALVAFMGFVPAFVFTDAGVVTDKAPWFATAWAVCLKLSWNGMETAVRMMEPYYILSRRHAPSKILTLDYTALPFGYMPLRALANGHLIMFFVGFGSILAEFLTVFVTGLTTSDGQGFIKAYTGRDEPADNDSNNLKSIYAGQDTIVSFSVSFGLTMFVLLYMTVVATVVFVRRRHPFLPRQPNTIASVLAFIHQSKMLYRFVGTAKLNGTEMARRLRECDGGATYGLGWFEGRDGQTHCGVDQEELMSTYKHGVDYSKGNKPWNTQWDVL</sequence>
<feature type="compositionally biased region" description="Low complexity" evidence="1">
    <location>
        <begin position="141"/>
        <end position="153"/>
    </location>
</feature>
<feature type="transmembrane region" description="Helical" evidence="2">
    <location>
        <begin position="469"/>
        <end position="497"/>
    </location>
</feature>
<name>A0A167JSZ7_CORFA</name>
<dbReference type="PANTHER" id="PTHR37544:SF3">
    <property type="entry name" value="SPRAY"/>
    <property type="match status" value="1"/>
</dbReference>
<dbReference type="InterPro" id="IPR021840">
    <property type="entry name" value="DUF3433"/>
</dbReference>
<dbReference type="STRING" id="1081104.A0A167JSZ7"/>
<evidence type="ECO:0000313" key="3">
    <source>
        <dbReference type="EMBL" id="OAA50709.1"/>
    </source>
</evidence>
<feature type="region of interest" description="Disordered" evidence="1">
    <location>
        <begin position="1"/>
        <end position="42"/>
    </location>
</feature>
<feature type="region of interest" description="Disordered" evidence="1">
    <location>
        <begin position="127"/>
        <end position="166"/>
    </location>
</feature>
<reference evidence="3 4" key="1">
    <citation type="journal article" date="2016" name="Genome Biol. Evol.">
        <title>Divergent and convergent evolution of fungal pathogenicity.</title>
        <authorList>
            <person name="Shang Y."/>
            <person name="Xiao G."/>
            <person name="Zheng P."/>
            <person name="Cen K."/>
            <person name="Zhan S."/>
            <person name="Wang C."/>
        </authorList>
    </citation>
    <scope>NUCLEOTIDE SEQUENCE [LARGE SCALE GENOMIC DNA]</scope>
    <source>
        <strain evidence="3 4">ARSEF 2679</strain>
    </source>
</reference>
<keyword evidence="2" id="KW-0812">Transmembrane</keyword>
<dbReference type="GeneID" id="30025619"/>
<feature type="transmembrane region" description="Helical" evidence="2">
    <location>
        <begin position="361"/>
        <end position="379"/>
    </location>
</feature>
<dbReference type="Pfam" id="PF11915">
    <property type="entry name" value="DUF3433"/>
    <property type="match status" value="2"/>
</dbReference>
<dbReference type="Proteomes" id="UP000076744">
    <property type="component" value="Unassembled WGS sequence"/>
</dbReference>
<protein>
    <recommendedName>
        <fullName evidence="5">DUF3433 domain protein</fullName>
    </recommendedName>
</protein>
<keyword evidence="2" id="KW-0472">Membrane</keyword>
<dbReference type="PANTHER" id="PTHR37544">
    <property type="entry name" value="SPRAY-RELATED"/>
    <property type="match status" value="1"/>
</dbReference>
<gene>
    <name evidence="3" type="ORF">ISF_09327</name>
</gene>
<feature type="transmembrane region" description="Helical" evidence="2">
    <location>
        <begin position="632"/>
        <end position="657"/>
    </location>
</feature>
<feature type="transmembrane region" description="Helical" evidence="2">
    <location>
        <begin position="730"/>
        <end position="752"/>
    </location>
</feature>
<comment type="caution">
    <text evidence="3">The sequence shown here is derived from an EMBL/GenBank/DDBJ whole genome shotgun (WGS) entry which is preliminary data.</text>
</comment>
<proteinExistence type="predicted"/>
<organism evidence="3 4">
    <name type="scientific">Cordyceps fumosorosea (strain ARSEF 2679)</name>
    <name type="common">Isaria fumosorosea</name>
    <dbReference type="NCBI Taxonomy" id="1081104"/>
    <lineage>
        <taxon>Eukaryota</taxon>
        <taxon>Fungi</taxon>
        <taxon>Dikarya</taxon>
        <taxon>Ascomycota</taxon>
        <taxon>Pezizomycotina</taxon>
        <taxon>Sordariomycetes</taxon>
        <taxon>Hypocreomycetidae</taxon>
        <taxon>Hypocreales</taxon>
        <taxon>Cordycipitaceae</taxon>
        <taxon>Cordyceps</taxon>
    </lineage>
</organism>
<dbReference type="EMBL" id="AZHB01000046">
    <property type="protein sequence ID" value="OAA50709.1"/>
    <property type="molecule type" value="Genomic_DNA"/>
</dbReference>
<feature type="transmembrane region" description="Helical" evidence="2">
    <location>
        <begin position="399"/>
        <end position="418"/>
    </location>
</feature>
<feature type="transmembrane region" description="Helical" evidence="2">
    <location>
        <begin position="788"/>
        <end position="814"/>
    </location>
</feature>
<feature type="compositionally biased region" description="Basic and acidic residues" evidence="1">
    <location>
        <begin position="1"/>
        <end position="13"/>
    </location>
</feature>
<dbReference type="AlphaFoldDB" id="A0A167JSZ7"/>
<evidence type="ECO:0000256" key="2">
    <source>
        <dbReference type="SAM" id="Phobius"/>
    </source>
</evidence>
<feature type="transmembrane region" description="Helical" evidence="2">
    <location>
        <begin position="517"/>
        <end position="539"/>
    </location>
</feature>
<evidence type="ECO:0000256" key="1">
    <source>
        <dbReference type="SAM" id="MobiDB-lite"/>
    </source>
</evidence>
<evidence type="ECO:0008006" key="5">
    <source>
        <dbReference type="Google" id="ProtNLM"/>
    </source>
</evidence>